<feature type="transmembrane region" description="Helical" evidence="1">
    <location>
        <begin position="21"/>
        <end position="43"/>
    </location>
</feature>
<dbReference type="AlphaFoldDB" id="A0A242K7I2"/>
<dbReference type="Pfam" id="PF06161">
    <property type="entry name" value="DUF975"/>
    <property type="match status" value="1"/>
</dbReference>
<feature type="transmembrane region" description="Helical" evidence="1">
    <location>
        <begin position="214"/>
        <end position="240"/>
    </location>
</feature>
<gene>
    <name evidence="2" type="ORF">A5888_001871</name>
    <name evidence="3" type="ORF">A5888_003738</name>
</gene>
<dbReference type="Proteomes" id="UP000195141">
    <property type="component" value="Chromosome"/>
</dbReference>
<dbReference type="EMBL" id="NGMM01000003">
    <property type="protein sequence ID" value="OTP15657.1"/>
    <property type="molecule type" value="Genomic_DNA"/>
</dbReference>
<dbReference type="InterPro" id="IPR010380">
    <property type="entry name" value="DUF975"/>
</dbReference>
<dbReference type="OrthoDB" id="2157736at2"/>
<reference evidence="3" key="3">
    <citation type="submission" date="2024-03" db="EMBL/GenBank/DDBJ databases">
        <title>The Genome Sequence of Enterococcus sp. DIV0242b.</title>
        <authorList>
            <consortium name="The Broad Institute Genomics Platform"/>
            <consortium name="The Broad Institute Microbial Omics Core"/>
            <consortium name="The Broad Institute Genomic Center for Infectious Diseases"/>
            <person name="Earl A."/>
            <person name="Manson A."/>
            <person name="Gilmore M."/>
            <person name="Schwartman J."/>
            <person name="Shea T."/>
            <person name="Abouelleil A."/>
            <person name="Cao P."/>
            <person name="Chapman S."/>
            <person name="Cusick C."/>
            <person name="Young S."/>
            <person name="Neafsey D."/>
            <person name="Nusbaum C."/>
            <person name="Birren B."/>
        </authorList>
    </citation>
    <scope>NUCLEOTIDE SEQUENCE</scope>
    <source>
        <strain evidence="3">9E7_DIV0242</strain>
    </source>
</reference>
<evidence type="ECO:0000313" key="3">
    <source>
        <dbReference type="EMBL" id="WYJ91965.1"/>
    </source>
</evidence>
<evidence type="ECO:0000313" key="4">
    <source>
        <dbReference type="Proteomes" id="UP000195141"/>
    </source>
</evidence>
<name>A0A242K7I2_9ENTE</name>
<proteinExistence type="predicted"/>
<protein>
    <recommendedName>
        <fullName evidence="5">Integral membrane protein</fullName>
    </recommendedName>
</protein>
<reference evidence="2" key="1">
    <citation type="submission" date="2017-05" db="EMBL/GenBank/DDBJ databases">
        <title>The Genome Sequence of Enterococcus sp. 9E7_DIV0242.</title>
        <authorList>
            <consortium name="The Broad Institute Genomics Platform"/>
            <consortium name="The Broad Institute Genomic Center for Infectious Diseases"/>
            <person name="Earl A."/>
            <person name="Manson A."/>
            <person name="Schwartman J."/>
            <person name="Gilmore M."/>
            <person name="Abouelleil A."/>
            <person name="Cao P."/>
            <person name="Chapman S."/>
            <person name="Cusick C."/>
            <person name="Shea T."/>
            <person name="Young S."/>
            <person name="Neafsey D."/>
            <person name="Nusbaum C."/>
            <person name="Birren B."/>
        </authorList>
    </citation>
    <scope>NUCLEOTIDE SEQUENCE [LARGE SCALE GENOMIC DNA]</scope>
    <source>
        <strain evidence="2">9E7_DIV0242</strain>
    </source>
</reference>
<organism evidence="2">
    <name type="scientific">Candidatus Enterococcus clewellii</name>
    <dbReference type="NCBI Taxonomy" id="1834193"/>
    <lineage>
        <taxon>Bacteria</taxon>
        <taxon>Bacillati</taxon>
        <taxon>Bacillota</taxon>
        <taxon>Bacilli</taxon>
        <taxon>Lactobacillales</taxon>
        <taxon>Enterococcaceae</taxon>
        <taxon>Enterococcus</taxon>
    </lineage>
</organism>
<keyword evidence="1" id="KW-0472">Membrane</keyword>
<reference evidence="3" key="2">
    <citation type="submission" date="2017-05" db="EMBL/GenBank/DDBJ databases">
        <authorList>
            <consortium name="The Broad Institute Genomics Platform"/>
            <consortium name="The Broad Institute Genomic Center for Infectious Diseases"/>
            <person name="Earl A."/>
            <person name="Manson A."/>
            <person name="Schwartman J."/>
            <person name="Gilmore M."/>
            <person name="Abouelleil A."/>
            <person name="Cao P."/>
            <person name="Chapman S."/>
            <person name="Cusick C."/>
            <person name="Shea T."/>
            <person name="Young S."/>
            <person name="Neafsey D."/>
            <person name="Nusbaum C."/>
            <person name="Birren B."/>
        </authorList>
    </citation>
    <scope>NUCLEOTIDE SEQUENCE</scope>
    <source>
        <strain evidence="3">9E7_DIV0242</strain>
    </source>
</reference>
<feature type="transmembrane region" description="Helical" evidence="1">
    <location>
        <begin position="55"/>
        <end position="76"/>
    </location>
</feature>
<evidence type="ECO:0000256" key="1">
    <source>
        <dbReference type="SAM" id="Phobius"/>
    </source>
</evidence>
<feature type="transmembrane region" description="Helical" evidence="1">
    <location>
        <begin position="113"/>
        <end position="137"/>
    </location>
</feature>
<keyword evidence="4" id="KW-1185">Reference proteome</keyword>
<feature type="transmembrane region" description="Helical" evidence="1">
    <location>
        <begin position="157"/>
        <end position="181"/>
    </location>
</feature>
<dbReference type="PANTHER" id="PTHR40076">
    <property type="entry name" value="MEMBRANE PROTEIN-RELATED"/>
    <property type="match status" value="1"/>
</dbReference>
<keyword evidence="1" id="KW-0812">Transmembrane</keyword>
<dbReference type="RefSeq" id="WP_086348952.1">
    <property type="nucleotide sequence ID" value="NZ_CP147247.1"/>
</dbReference>
<dbReference type="EMBL" id="CP147247">
    <property type="protein sequence ID" value="WYJ91965.1"/>
    <property type="molecule type" value="Genomic_DNA"/>
</dbReference>
<evidence type="ECO:0008006" key="5">
    <source>
        <dbReference type="Google" id="ProtNLM"/>
    </source>
</evidence>
<sequence length="262" mass="29305">MNNQMTNAMHRERARKALSGKWGTMALIVLVSVLIETVVSTLVGNTTGVAGDSTGGRFISFVLSNLIFFALTYGLYNAALQVIRGRSIEVGMVLSIFKGEYYVPMLLINLVQYFVQLLANLIFLLPVLITYGATIYFGMMFNTVSITQYQNEMASDVIFALFLFAFSILLLLLSLFISGVFQFAVWTKIDHPDWGVGTSLKYALDLMKGRFKQYVFLELSFVGWYIVGALAIGIGLLWVIPYNHVALASFYDEARDEKDLSI</sequence>
<dbReference type="PANTHER" id="PTHR40076:SF1">
    <property type="entry name" value="MEMBRANE PROTEIN"/>
    <property type="match status" value="1"/>
</dbReference>
<evidence type="ECO:0000313" key="2">
    <source>
        <dbReference type="EMBL" id="OTP15657.1"/>
    </source>
</evidence>
<keyword evidence="1" id="KW-1133">Transmembrane helix</keyword>
<accession>A0A242K7I2</accession>